<dbReference type="STRING" id="1223802.SUTH_01985"/>
<evidence type="ECO:0000256" key="4">
    <source>
        <dbReference type="ARBA" id="ARBA00023136"/>
    </source>
</evidence>
<keyword evidence="3 5" id="KW-1133">Transmembrane helix</keyword>
<evidence type="ECO:0000256" key="5">
    <source>
        <dbReference type="SAM" id="Phobius"/>
    </source>
</evidence>
<proteinExistence type="predicted"/>
<keyword evidence="2 5" id="KW-0812">Transmembrane</keyword>
<gene>
    <name evidence="7" type="ORF">SUTH_01985</name>
</gene>
<keyword evidence="1" id="KW-1003">Cell membrane</keyword>
<dbReference type="AlphaFoldDB" id="W0SFN9"/>
<name>W0SFN9_9PROT</name>
<keyword evidence="8" id="KW-1185">Reference proteome</keyword>
<accession>W0SFN9</accession>
<keyword evidence="4 5" id="KW-0472">Membrane</keyword>
<reference evidence="7 8" key="1">
    <citation type="journal article" date="2014" name="Syst. Appl. Microbiol.">
        <title>Complete genomes of freshwater sulfur oxidizers Sulfuricella denitrificans skB26 and Sulfuritalea hydrogenivorans sk43H: genetic insights into the sulfur oxidation pathway of betaproteobacteria.</title>
        <authorList>
            <person name="Watanabe T."/>
            <person name="Kojima H."/>
            <person name="Fukui M."/>
        </authorList>
    </citation>
    <scope>NUCLEOTIDE SEQUENCE [LARGE SCALE GENOMIC DNA]</scope>
    <source>
        <strain evidence="7">DSM22779</strain>
    </source>
</reference>
<protein>
    <recommendedName>
        <fullName evidence="6">Lipopolysaccharide assembly protein A domain-containing protein</fullName>
    </recommendedName>
</protein>
<feature type="domain" description="Lipopolysaccharide assembly protein A" evidence="6">
    <location>
        <begin position="23"/>
        <end position="74"/>
    </location>
</feature>
<dbReference type="GO" id="GO:0005886">
    <property type="term" value="C:plasma membrane"/>
    <property type="evidence" value="ECO:0007669"/>
    <property type="project" value="InterPro"/>
</dbReference>
<dbReference type="HOGENOM" id="CLU_160072_1_3_4"/>
<dbReference type="InterPro" id="IPR010445">
    <property type="entry name" value="LapA_dom"/>
</dbReference>
<sequence>MLKLLVWLLRIVVFVGLFGLAIKNSGPMELRFFLDQSWTAPVSVVILTVFAIGVAVGLTAALGAFLRPRRKSDRETS</sequence>
<evidence type="ECO:0000313" key="8">
    <source>
        <dbReference type="Proteomes" id="UP000031637"/>
    </source>
</evidence>
<evidence type="ECO:0000256" key="1">
    <source>
        <dbReference type="ARBA" id="ARBA00022475"/>
    </source>
</evidence>
<evidence type="ECO:0000256" key="2">
    <source>
        <dbReference type="ARBA" id="ARBA00022692"/>
    </source>
</evidence>
<dbReference type="Proteomes" id="UP000031637">
    <property type="component" value="Chromosome"/>
</dbReference>
<dbReference type="KEGG" id="shd:SUTH_01985"/>
<evidence type="ECO:0000259" key="6">
    <source>
        <dbReference type="Pfam" id="PF06305"/>
    </source>
</evidence>
<dbReference type="EMBL" id="AP012547">
    <property type="protein sequence ID" value="BAO29777.1"/>
    <property type="molecule type" value="Genomic_DNA"/>
</dbReference>
<feature type="transmembrane region" description="Helical" evidence="5">
    <location>
        <begin position="43"/>
        <end position="66"/>
    </location>
</feature>
<dbReference type="Pfam" id="PF06305">
    <property type="entry name" value="LapA_dom"/>
    <property type="match status" value="1"/>
</dbReference>
<evidence type="ECO:0000256" key="3">
    <source>
        <dbReference type="ARBA" id="ARBA00022989"/>
    </source>
</evidence>
<organism evidence="7 8">
    <name type="scientific">Sulfuritalea hydrogenivorans sk43H</name>
    <dbReference type="NCBI Taxonomy" id="1223802"/>
    <lineage>
        <taxon>Bacteria</taxon>
        <taxon>Pseudomonadati</taxon>
        <taxon>Pseudomonadota</taxon>
        <taxon>Betaproteobacteria</taxon>
        <taxon>Nitrosomonadales</taxon>
        <taxon>Sterolibacteriaceae</taxon>
        <taxon>Sulfuritalea</taxon>
    </lineage>
</organism>
<evidence type="ECO:0000313" key="7">
    <source>
        <dbReference type="EMBL" id="BAO29777.1"/>
    </source>
</evidence>